<dbReference type="Pfam" id="PF13302">
    <property type="entry name" value="Acetyltransf_3"/>
    <property type="match status" value="1"/>
</dbReference>
<keyword evidence="3" id="KW-1185">Reference proteome</keyword>
<reference evidence="2 3" key="1">
    <citation type="submission" date="2023-07" db="EMBL/GenBank/DDBJ databases">
        <title>Genomic Encyclopedia of Type Strains, Phase IV (KMG-IV): sequencing the most valuable type-strain genomes for metagenomic binning, comparative biology and taxonomic classification.</title>
        <authorList>
            <person name="Goeker M."/>
        </authorList>
    </citation>
    <scope>NUCLEOTIDE SEQUENCE [LARGE SCALE GENOMIC DNA]</scope>
    <source>
        <strain evidence="2 3">DSM 22616</strain>
    </source>
</reference>
<dbReference type="InterPro" id="IPR016181">
    <property type="entry name" value="Acyl_CoA_acyltransferase"/>
</dbReference>
<dbReference type="PANTHER" id="PTHR39173:SF1">
    <property type="entry name" value="ACETYLTRANSFERASE"/>
    <property type="match status" value="1"/>
</dbReference>
<organism evidence="2 3">
    <name type="scientific">Peptoniphilus koenoeneniae</name>
    <dbReference type="NCBI Taxonomy" id="507751"/>
    <lineage>
        <taxon>Bacteria</taxon>
        <taxon>Bacillati</taxon>
        <taxon>Bacillota</taxon>
        <taxon>Tissierellia</taxon>
        <taxon>Tissierellales</taxon>
        <taxon>Peptoniphilaceae</taxon>
        <taxon>Peptoniphilus</taxon>
    </lineage>
</organism>
<evidence type="ECO:0000313" key="3">
    <source>
        <dbReference type="Proteomes" id="UP001236559"/>
    </source>
</evidence>
<sequence>MKLVRPEKKYREKLQEFFVNFQGEKLYLHNENLDDEKEFNKWLEEIEKFAKGKDLPKSYVRADVYLMVDEEDNLIGIIALRHELTENLKKFGGNIGYAINTKYRKKGHGTQMLSLCLEKAKKIGLKEVLLTCNDKNLGSIGVIENNKGKLKDKIENNIDGEKFLTRRYLIEL</sequence>
<dbReference type="SUPFAM" id="SSF55729">
    <property type="entry name" value="Acyl-CoA N-acyltransferases (Nat)"/>
    <property type="match status" value="1"/>
</dbReference>
<accession>A0ABU0AWD8</accession>
<dbReference type="InterPro" id="IPR000182">
    <property type="entry name" value="GNAT_dom"/>
</dbReference>
<feature type="domain" description="N-acetyltransferase" evidence="1">
    <location>
        <begin position="26"/>
        <end position="170"/>
    </location>
</feature>
<dbReference type="CDD" id="cd04301">
    <property type="entry name" value="NAT_SF"/>
    <property type="match status" value="1"/>
</dbReference>
<gene>
    <name evidence="2" type="ORF">J2S72_001146</name>
</gene>
<comment type="caution">
    <text evidence="2">The sequence shown here is derived from an EMBL/GenBank/DDBJ whole genome shotgun (WGS) entry which is preliminary data.</text>
</comment>
<dbReference type="PANTHER" id="PTHR39173">
    <property type="entry name" value="ACETYLTRANSFERASE"/>
    <property type="match status" value="1"/>
</dbReference>
<evidence type="ECO:0000259" key="1">
    <source>
        <dbReference type="PROSITE" id="PS51186"/>
    </source>
</evidence>
<proteinExistence type="predicted"/>
<dbReference type="RefSeq" id="WP_023056070.1">
    <property type="nucleotide sequence ID" value="NZ_JAUSTN010000005.1"/>
</dbReference>
<name>A0ABU0AWD8_9FIRM</name>
<dbReference type="Gene3D" id="3.40.630.30">
    <property type="match status" value="1"/>
</dbReference>
<protein>
    <submittedName>
        <fullName evidence="2">Acetyltransferase</fullName>
    </submittedName>
</protein>
<dbReference type="PROSITE" id="PS51186">
    <property type="entry name" value="GNAT"/>
    <property type="match status" value="1"/>
</dbReference>
<dbReference type="Proteomes" id="UP001236559">
    <property type="component" value="Unassembled WGS sequence"/>
</dbReference>
<evidence type="ECO:0000313" key="2">
    <source>
        <dbReference type="EMBL" id="MDQ0275122.1"/>
    </source>
</evidence>
<dbReference type="EMBL" id="JAUSTN010000005">
    <property type="protein sequence ID" value="MDQ0275122.1"/>
    <property type="molecule type" value="Genomic_DNA"/>
</dbReference>